<dbReference type="Gene3D" id="1.10.420.10">
    <property type="entry name" value="Peroxidase, domain 2"/>
    <property type="match status" value="1"/>
</dbReference>
<dbReference type="InterPro" id="IPR000823">
    <property type="entry name" value="Peroxidase_pln"/>
</dbReference>
<keyword evidence="11 19" id="KW-0106">Calcium</keyword>
<dbReference type="GO" id="GO:0140825">
    <property type="term" value="F:lactoperoxidase activity"/>
    <property type="evidence" value="ECO:0007669"/>
    <property type="project" value="UniProtKB-EC"/>
</dbReference>
<dbReference type="CDD" id="cd00693">
    <property type="entry name" value="secretory_peroxidase"/>
    <property type="match status" value="1"/>
</dbReference>
<dbReference type="FunFam" id="1.10.420.10:FF:000001">
    <property type="entry name" value="Peroxidase"/>
    <property type="match status" value="1"/>
</dbReference>
<evidence type="ECO:0000313" key="25">
    <source>
        <dbReference type="Proteomes" id="UP001367508"/>
    </source>
</evidence>
<dbReference type="GO" id="GO:0042744">
    <property type="term" value="P:hydrogen peroxide catabolic process"/>
    <property type="evidence" value="ECO:0007669"/>
    <property type="project" value="UniProtKB-KW"/>
</dbReference>
<dbReference type="PRINTS" id="PR00461">
    <property type="entry name" value="PLPEROXIDASE"/>
</dbReference>
<dbReference type="Gene3D" id="1.10.520.10">
    <property type="match status" value="1"/>
</dbReference>
<evidence type="ECO:0000256" key="18">
    <source>
        <dbReference type="PIRSR" id="PIRSR600823-2"/>
    </source>
</evidence>
<dbReference type="SUPFAM" id="SSF48113">
    <property type="entry name" value="Heme-dependent peroxidases"/>
    <property type="match status" value="1"/>
</dbReference>
<feature type="binding site" evidence="19">
    <location>
        <position position="93"/>
    </location>
    <ligand>
        <name>Ca(2+)</name>
        <dbReference type="ChEBI" id="CHEBI:29108"/>
        <label>1</label>
    </ligand>
</feature>
<evidence type="ECO:0000256" key="16">
    <source>
        <dbReference type="ARBA" id="ARBA00023324"/>
    </source>
</evidence>
<gene>
    <name evidence="24" type="ORF">VNO77_01525</name>
</gene>
<proteinExistence type="inferred from homology"/>
<comment type="cofactor">
    <cofactor evidence="19 22">
        <name>heme b</name>
        <dbReference type="ChEBI" id="CHEBI:60344"/>
    </cofactor>
    <text evidence="19 22">Binds 1 heme b (iron(II)-protoporphyrin IX) group per subunit.</text>
</comment>
<keyword evidence="10 22" id="KW-0732">Signal</keyword>
<evidence type="ECO:0000256" key="5">
    <source>
        <dbReference type="ARBA" id="ARBA00012313"/>
    </source>
</evidence>
<feature type="binding site" evidence="19">
    <location>
        <position position="89"/>
    </location>
    <ligand>
        <name>Ca(2+)</name>
        <dbReference type="ChEBI" id="CHEBI:29108"/>
        <label>1</label>
    </ligand>
</feature>
<evidence type="ECO:0000256" key="22">
    <source>
        <dbReference type="RuleBase" id="RU362060"/>
    </source>
</evidence>
<keyword evidence="8 22" id="KW-0349">Heme</keyword>
<keyword evidence="14 21" id="KW-1015">Disulfide bond</keyword>
<feature type="site" description="Transition state stabilizer" evidence="20">
    <location>
        <position position="81"/>
    </location>
</feature>
<dbReference type="GO" id="GO:0006979">
    <property type="term" value="P:response to oxidative stress"/>
    <property type="evidence" value="ECO:0007669"/>
    <property type="project" value="UniProtKB-UniRule"/>
</dbReference>
<dbReference type="EMBL" id="JAYMYQ010000001">
    <property type="protein sequence ID" value="KAK7359564.1"/>
    <property type="molecule type" value="Genomic_DNA"/>
</dbReference>
<dbReference type="FunFam" id="1.10.520.10:FF:000006">
    <property type="entry name" value="Peroxidase"/>
    <property type="match status" value="1"/>
</dbReference>
<feature type="binding site" description="axial binding residue" evidence="19">
    <location>
        <position position="207"/>
    </location>
    <ligand>
        <name>heme b</name>
        <dbReference type="ChEBI" id="CHEBI:60344"/>
    </ligand>
    <ligandPart>
        <name>Fe</name>
        <dbReference type="ChEBI" id="CHEBI:18248"/>
    </ligandPart>
</feature>
<evidence type="ECO:0000256" key="8">
    <source>
        <dbReference type="ARBA" id="ARBA00022617"/>
    </source>
</evidence>
<feature type="binding site" evidence="19">
    <location>
        <position position="86"/>
    </location>
    <ligand>
        <name>Ca(2+)</name>
        <dbReference type="ChEBI" id="CHEBI:29108"/>
        <label>1</label>
    </ligand>
</feature>
<feature type="binding site" evidence="19">
    <location>
        <position position="104"/>
    </location>
    <ligand>
        <name>Ca(2+)</name>
        <dbReference type="ChEBI" id="CHEBI:29108"/>
        <label>1</label>
    </ligand>
</feature>
<feature type="disulfide bond" evidence="21">
    <location>
        <begin position="54"/>
        <end position="130"/>
    </location>
</feature>
<evidence type="ECO:0000256" key="3">
    <source>
        <dbReference type="ARBA" id="ARBA00004613"/>
    </source>
</evidence>
<evidence type="ECO:0000256" key="19">
    <source>
        <dbReference type="PIRSR" id="PIRSR600823-3"/>
    </source>
</evidence>
<feature type="binding site" evidence="18">
    <location>
        <position position="177"/>
    </location>
    <ligand>
        <name>substrate</name>
    </ligand>
</feature>
<feature type="binding site" evidence="19">
    <location>
        <position position="208"/>
    </location>
    <ligand>
        <name>Ca(2+)</name>
        <dbReference type="ChEBI" id="CHEBI:29108"/>
        <label>2</label>
    </ligand>
</feature>
<dbReference type="EC" id="1.11.1.7" evidence="5 22"/>
<feature type="domain" description="Plant heme peroxidase family profile" evidence="23">
    <location>
        <begin position="44"/>
        <end position="337"/>
    </location>
</feature>
<comment type="similarity">
    <text evidence="22">Belongs to the peroxidase family. Classical plant (class III) peroxidase subfamily.</text>
</comment>
<dbReference type="PANTHER" id="PTHR31235">
    <property type="entry name" value="PEROXIDASE 25-RELATED"/>
    <property type="match status" value="1"/>
</dbReference>
<evidence type="ECO:0000256" key="2">
    <source>
        <dbReference type="ARBA" id="ARBA00002322"/>
    </source>
</evidence>
<dbReference type="GO" id="GO:0005576">
    <property type="term" value="C:extracellular region"/>
    <property type="evidence" value="ECO:0007669"/>
    <property type="project" value="UniProtKB-SubCell"/>
</dbReference>
<evidence type="ECO:0000313" key="24">
    <source>
        <dbReference type="EMBL" id="KAK7359564.1"/>
    </source>
</evidence>
<feature type="binding site" evidence="19">
    <location>
        <position position="95"/>
    </location>
    <ligand>
        <name>Ca(2+)</name>
        <dbReference type="ChEBI" id="CHEBI:29108"/>
        <label>1</label>
    </ligand>
</feature>
<feature type="chain" id="PRO_5042669726" description="Peroxidase" evidence="22">
    <location>
        <begin position="20"/>
        <end position="339"/>
    </location>
</feature>
<dbReference type="PRINTS" id="PR00458">
    <property type="entry name" value="PEROXIDASE"/>
</dbReference>
<evidence type="ECO:0000256" key="4">
    <source>
        <dbReference type="ARBA" id="ARBA00006873"/>
    </source>
</evidence>
<protein>
    <recommendedName>
        <fullName evidence="5 22">Peroxidase</fullName>
        <ecNumber evidence="5 22">1.11.1.7</ecNumber>
    </recommendedName>
</protein>
<dbReference type="PROSITE" id="PS50873">
    <property type="entry name" value="PEROXIDASE_4"/>
    <property type="match status" value="1"/>
</dbReference>
<organism evidence="24 25">
    <name type="scientific">Canavalia gladiata</name>
    <name type="common">Sword bean</name>
    <name type="synonym">Dolichos gladiatus</name>
    <dbReference type="NCBI Taxonomy" id="3824"/>
    <lineage>
        <taxon>Eukaryota</taxon>
        <taxon>Viridiplantae</taxon>
        <taxon>Streptophyta</taxon>
        <taxon>Embryophyta</taxon>
        <taxon>Tracheophyta</taxon>
        <taxon>Spermatophyta</taxon>
        <taxon>Magnoliopsida</taxon>
        <taxon>eudicotyledons</taxon>
        <taxon>Gunneridae</taxon>
        <taxon>Pentapetalae</taxon>
        <taxon>rosids</taxon>
        <taxon>fabids</taxon>
        <taxon>Fabales</taxon>
        <taxon>Fabaceae</taxon>
        <taxon>Papilionoideae</taxon>
        <taxon>50 kb inversion clade</taxon>
        <taxon>NPAAA clade</taxon>
        <taxon>indigoferoid/millettioid clade</taxon>
        <taxon>Phaseoleae</taxon>
        <taxon>Canavalia</taxon>
    </lineage>
</organism>
<feature type="binding site" evidence="19">
    <location>
        <position position="91"/>
    </location>
    <ligand>
        <name>Ca(2+)</name>
        <dbReference type="ChEBI" id="CHEBI:29108"/>
        <label>1</label>
    </ligand>
</feature>
<dbReference type="PROSITE" id="PS00436">
    <property type="entry name" value="PEROXIDASE_2"/>
    <property type="match status" value="1"/>
</dbReference>
<comment type="function">
    <text evidence="2">Removal of H(2)O(2), oxidation of toxic reductants, biosynthesis and degradation of lignin, suberization, auxin catabolism, response to environmental stresses such as wounding, pathogen attack and oxidative stress. These functions might be dependent on each isozyme/isoform in each plant tissue.</text>
</comment>
<feature type="binding site" evidence="19">
    <location>
        <position position="259"/>
    </location>
    <ligand>
        <name>Ca(2+)</name>
        <dbReference type="ChEBI" id="CHEBI:29108"/>
        <label>2</label>
    </ligand>
</feature>
<evidence type="ECO:0000256" key="20">
    <source>
        <dbReference type="PIRSR" id="PIRSR600823-4"/>
    </source>
</evidence>
<comment type="catalytic activity">
    <reaction evidence="1 22">
        <text>2 a phenolic donor + H2O2 = 2 a phenolic radical donor + 2 H2O</text>
        <dbReference type="Rhea" id="RHEA:56136"/>
        <dbReference type="ChEBI" id="CHEBI:15377"/>
        <dbReference type="ChEBI" id="CHEBI:16240"/>
        <dbReference type="ChEBI" id="CHEBI:139520"/>
        <dbReference type="ChEBI" id="CHEBI:139521"/>
        <dbReference type="EC" id="1.11.1.7"/>
    </reaction>
</comment>
<dbReference type="InterPro" id="IPR019794">
    <property type="entry name" value="Peroxidases_AS"/>
</dbReference>
<evidence type="ECO:0000256" key="6">
    <source>
        <dbReference type="ARBA" id="ARBA00022525"/>
    </source>
</evidence>
<keyword evidence="9 19" id="KW-0479">Metal-binding</keyword>
<dbReference type="InterPro" id="IPR019793">
    <property type="entry name" value="Peroxidases_heam-ligand_BS"/>
</dbReference>
<evidence type="ECO:0000256" key="9">
    <source>
        <dbReference type="ARBA" id="ARBA00022723"/>
    </source>
</evidence>
<evidence type="ECO:0000256" key="1">
    <source>
        <dbReference type="ARBA" id="ARBA00000189"/>
    </source>
</evidence>
<evidence type="ECO:0000256" key="17">
    <source>
        <dbReference type="PIRSR" id="PIRSR600823-1"/>
    </source>
</evidence>
<comment type="subcellular location">
    <subcellularLocation>
        <location evidence="3 22">Secreted</location>
    </subcellularLocation>
</comment>
<dbReference type="AlphaFoldDB" id="A0AAN9MRK3"/>
<evidence type="ECO:0000256" key="15">
    <source>
        <dbReference type="ARBA" id="ARBA00023180"/>
    </source>
</evidence>
<evidence type="ECO:0000256" key="13">
    <source>
        <dbReference type="ARBA" id="ARBA00023004"/>
    </source>
</evidence>
<comment type="similarity">
    <text evidence="4">Belongs to the peroxidase family. Ascorbate peroxidase subfamily.</text>
</comment>
<keyword evidence="12 22" id="KW-0560">Oxidoreductase</keyword>
<dbReference type="GO" id="GO:0020037">
    <property type="term" value="F:heme binding"/>
    <property type="evidence" value="ECO:0007669"/>
    <property type="project" value="UniProtKB-UniRule"/>
</dbReference>
<feature type="active site" description="Proton acceptor" evidence="17">
    <location>
        <position position="85"/>
    </location>
</feature>
<dbReference type="InterPro" id="IPR002016">
    <property type="entry name" value="Haem_peroxidase"/>
</dbReference>
<evidence type="ECO:0000259" key="23">
    <source>
        <dbReference type="PROSITE" id="PS50873"/>
    </source>
</evidence>
<feature type="binding site" evidence="19">
    <location>
        <position position="256"/>
    </location>
    <ligand>
        <name>Ca(2+)</name>
        <dbReference type="ChEBI" id="CHEBI:29108"/>
        <label>2</label>
    </ligand>
</feature>
<comment type="caution">
    <text evidence="24">The sequence shown here is derived from an EMBL/GenBank/DDBJ whole genome shotgun (WGS) entry which is preliminary data.</text>
</comment>
<keyword evidence="6 22" id="KW-0964">Secreted</keyword>
<evidence type="ECO:0000256" key="7">
    <source>
        <dbReference type="ARBA" id="ARBA00022559"/>
    </source>
</evidence>
<dbReference type="Proteomes" id="UP001367508">
    <property type="component" value="Unassembled WGS sequence"/>
</dbReference>
<keyword evidence="25" id="KW-1185">Reference proteome</keyword>
<keyword evidence="15" id="KW-0325">Glycoprotein</keyword>
<evidence type="ECO:0000256" key="12">
    <source>
        <dbReference type="ARBA" id="ARBA00023002"/>
    </source>
</evidence>
<dbReference type="PROSITE" id="PS00435">
    <property type="entry name" value="PEROXIDASE_1"/>
    <property type="match status" value="1"/>
</dbReference>
<name>A0AAN9MRK3_CANGL</name>
<sequence>MSNSLFSLLILLLLYTISASSHPPEDTIYTLKVSTLEETNLDNLLSFAYYHKSCPQFESILNSKVNEWIKKDYTLAASLLRLHFHDCSVRGCDASILLNHDGSERTAQASKTLRGFEVIDDIKAELEKHCPKTVSCADILSGATRDATVELGGPYWSVPYGRKDGLISIAKEAEMVPMGHENITSLVEFLQSKGLNVLDLVVLSGAHTIGRASCGSIQYRLYNYQGTGKPDPSIDPKYLNFLQRKCRWASEYVDLDATTPRAFDPVYYVNLKKKMGLLSTDQLLYSDPRTSPIVSALASAPYIFKHQFAVSMTKVGNIEVLTDQDEGEIRTNCNFVNAY</sequence>
<accession>A0AAN9MRK3</accession>
<dbReference type="InterPro" id="IPR033905">
    <property type="entry name" value="Secretory_peroxidase"/>
</dbReference>
<dbReference type="Pfam" id="PF00141">
    <property type="entry name" value="peroxidase"/>
    <property type="match status" value="1"/>
</dbReference>
<comment type="cofactor">
    <cofactor evidence="19 22">
        <name>Ca(2+)</name>
        <dbReference type="ChEBI" id="CHEBI:29108"/>
    </cofactor>
    <text evidence="19 22">Binds 2 calcium ions per subunit.</text>
</comment>
<keyword evidence="7 22" id="KW-0575">Peroxidase</keyword>
<dbReference type="InterPro" id="IPR010255">
    <property type="entry name" value="Haem_peroxidase_sf"/>
</dbReference>
<feature type="disulfide bond" evidence="21">
    <location>
        <begin position="136"/>
        <end position="333"/>
    </location>
</feature>
<evidence type="ECO:0000256" key="21">
    <source>
        <dbReference type="PIRSR" id="PIRSR600823-5"/>
    </source>
</evidence>
<keyword evidence="16 22" id="KW-0376">Hydrogen peroxide</keyword>
<evidence type="ECO:0000256" key="11">
    <source>
        <dbReference type="ARBA" id="ARBA00022837"/>
    </source>
</evidence>
<evidence type="ECO:0000256" key="10">
    <source>
        <dbReference type="ARBA" id="ARBA00022729"/>
    </source>
</evidence>
<feature type="disulfide bond" evidence="21">
    <location>
        <begin position="214"/>
        <end position="246"/>
    </location>
</feature>
<reference evidence="24 25" key="1">
    <citation type="submission" date="2024-01" db="EMBL/GenBank/DDBJ databases">
        <title>The genomes of 5 underutilized Papilionoideae crops provide insights into root nodulation and disease resistanc.</title>
        <authorList>
            <person name="Jiang F."/>
        </authorList>
    </citation>
    <scope>NUCLEOTIDE SEQUENCE [LARGE SCALE GENOMIC DNA]</scope>
    <source>
        <strain evidence="24">LVBAO_FW01</strain>
        <tissue evidence="24">Leaves</tissue>
    </source>
</reference>
<feature type="binding site" evidence="19">
    <location>
        <position position="264"/>
    </location>
    <ligand>
        <name>Ca(2+)</name>
        <dbReference type="ChEBI" id="CHEBI:29108"/>
        <label>2</label>
    </ligand>
</feature>
<keyword evidence="13 19" id="KW-0408">Iron</keyword>
<evidence type="ECO:0000256" key="14">
    <source>
        <dbReference type="ARBA" id="ARBA00023157"/>
    </source>
</evidence>
<feature type="signal peptide" evidence="22">
    <location>
        <begin position="1"/>
        <end position="19"/>
    </location>
</feature>
<dbReference type="GO" id="GO:0046872">
    <property type="term" value="F:metal ion binding"/>
    <property type="evidence" value="ECO:0007669"/>
    <property type="project" value="UniProtKB-UniRule"/>
</dbReference>
<feature type="disulfide bond" evidence="21">
    <location>
        <begin position="87"/>
        <end position="92"/>
    </location>
</feature>